<dbReference type="InterPro" id="IPR002138">
    <property type="entry name" value="Pept_C14_p10"/>
</dbReference>
<dbReference type="STRING" id="75743.A0A401NU09"/>
<organism evidence="5 6">
    <name type="scientific">Scyliorhinus torazame</name>
    <name type="common">Cloudy catshark</name>
    <name type="synonym">Catulus torazame</name>
    <dbReference type="NCBI Taxonomy" id="75743"/>
    <lineage>
        <taxon>Eukaryota</taxon>
        <taxon>Metazoa</taxon>
        <taxon>Chordata</taxon>
        <taxon>Craniata</taxon>
        <taxon>Vertebrata</taxon>
        <taxon>Chondrichthyes</taxon>
        <taxon>Elasmobranchii</taxon>
        <taxon>Galeomorphii</taxon>
        <taxon>Galeoidea</taxon>
        <taxon>Carcharhiniformes</taxon>
        <taxon>Scyliorhinidae</taxon>
        <taxon>Scyliorhinus</taxon>
    </lineage>
</organism>
<dbReference type="PROSITE" id="PS50208">
    <property type="entry name" value="CASPASE_P20"/>
    <property type="match status" value="1"/>
</dbReference>
<keyword evidence="6" id="KW-1185">Reference proteome</keyword>
<evidence type="ECO:0000259" key="3">
    <source>
        <dbReference type="PROSITE" id="PS50207"/>
    </source>
</evidence>
<feature type="domain" description="Caspase family p10" evidence="3">
    <location>
        <begin position="151"/>
        <end position="214"/>
    </location>
</feature>
<dbReference type="OrthoDB" id="6116485at2759"/>
<accession>A0A401NU09</accession>
<dbReference type="PROSITE" id="PS50207">
    <property type="entry name" value="CASPASE_P10"/>
    <property type="match status" value="1"/>
</dbReference>
<dbReference type="InterPro" id="IPR033139">
    <property type="entry name" value="Caspase_cys_AS"/>
</dbReference>
<name>A0A401NU09_SCYTO</name>
<dbReference type="OMA" id="WESMFLK"/>
<dbReference type="EMBL" id="BFAA01006757">
    <property type="protein sequence ID" value="GCB64322.1"/>
    <property type="molecule type" value="Genomic_DNA"/>
</dbReference>
<dbReference type="InterPro" id="IPR001309">
    <property type="entry name" value="Pept_C14_p20"/>
</dbReference>
<dbReference type="SMART" id="SM00115">
    <property type="entry name" value="CASc"/>
    <property type="match status" value="1"/>
</dbReference>
<dbReference type="PROSITE" id="PS01122">
    <property type="entry name" value="CASPASE_CYS"/>
    <property type="match status" value="1"/>
</dbReference>
<dbReference type="InterPro" id="IPR052039">
    <property type="entry name" value="Caspase-related_regulators"/>
</dbReference>
<comment type="caution">
    <text evidence="5">The sequence shown here is derived from an EMBL/GenBank/DDBJ whole genome shotgun (WGS) entry which is preliminary data.</text>
</comment>
<evidence type="ECO:0000313" key="5">
    <source>
        <dbReference type="EMBL" id="GCB64322.1"/>
    </source>
</evidence>
<comment type="similarity">
    <text evidence="1 2">Belongs to the peptidase C14A family.</text>
</comment>
<dbReference type="InterPro" id="IPR011600">
    <property type="entry name" value="Pept_C14_caspase"/>
</dbReference>
<evidence type="ECO:0000256" key="1">
    <source>
        <dbReference type="ARBA" id="ARBA00010134"/>
    </source>
</evidence>
<evidence type="ECO:0000256" key="2">
    <source>
        <dbReference type="RuleBase" id="RU003971"/>
    </source>
</evidence>
<dbReference type="PANTHER" id="PTHR22576:SF41">
    <property type="entry name" value="CASPASE 14, APOPTOSIS-RELATED CYSTEINE PEPTIDASE"/>
    <property type="match status" value="1"/>
</dbReference>
<evidence type="ECO:0008006" key="7">
    <source>
        <dbReference type="Google" id="ProtNLM"/>
    </source>
</evidence>
<evidence type="ECO:0000259" key="4">
    <source>
        <dbReference type="PROSITE" id="PS50208"/>
    </source>
</evidence>
<dbReference type="InterPro" id="IPR015917">
    <property type="entry name" value="Pept_C14A"/>
</dbReference>
<protein>
    <recommendedName>
        <fullName evidence="7">Caspase family p20 domain-containing protein</fullName>
    </recommendedName>
</protein>
<dbReference type="AlphaFoldDB" id="A0A401NU09"/>
<dbReference type="FunFam" id="3.40.50.1460:FF:000024">
    <property type="entry name" value="Caspase 21"/>
    <property type="match status" value="1"/>
</dbReference>
<reference evidence="5 6" key="1">
    <citation type="journal article" date="2018" name="Nat. Ecol. Evol.">
        <title>Shark genomes provide insights into elasmobranch evolution and the origin of vertebrates.</title>
        <authorList>
            <person name="Hara Y"/>
            <person name="Yamaguchi K"/>
            <person name="Onimaru K"/>
            <person name="Kadota M"/>
            <person name="Koyanagi M"/>
            <person name="Keeley SD"/>
            <person name="Tatsumi K"/>
            <person name="Tanaka K"/>
            <person name="Motone F"/>
            <person name="Kageyama Y"/>
            <person name="Nozu R"/>
            <person name="Adachi N"/>
            <person name="Nishimura O"/>
            <person name="Nakagawa R"/>
            <person name="Tanegashima C"/>
            <person name="Kiyatake I"/>
            <person name="Matsumoto R"/>
            <person name="Murakumo K"/>
            <person name="Nishida K"/>
            <person name="Terakita A"/>
            <person name="Kuratani S"/>
            <person name="Sato K"/>
            <person name="Hyodo S Kuraku.S."/>
        </authorList>
    </citation>
    <scope>NUCLEOTIDE SEQUENCE [LARGE SCALE GENOMIC DNA]</scope>
</reference>
<dbReference type="Pfam" id="PF00656">
    <property type="entry name" value="Peptidase_C14"/>
    <property type="match status" value="1"/>
</dbReference>
<dbReference type="InterPro" id="IPR029030">
    <property type="entry name" value="Caspase-like_dom_sf"/>
</dbReference>
<feature type="domain" description="Caspase family p20" evidence="4">
    <location>
        <begin position="1"/>
        <end position="98"/>
    </location>
</feature>
<proteinExistence type="inferred from homology"/>
<dbReference type="Gene3D" id="3.40.50.1460">
    <property type="match status" value="1"/>
</dbReference>
<dbReference type="PANTHER" id="PTHR22576">
    <property type="entry name" value="MUCOSA ASSOCIATED LYMPHOID TISSUE LYMPHOMA TRANSLOCATION PROTEIN 1/PARACASPASE"/>
    <property type="match status" value="1"/>
</dbReference>
<dbReference type="SUPFAM" id="SSF52129">
    <property type="entry name" value="Caspase-like"/>
    <property type="match status" value="1"/>
</dbReference>
<dbReference type="PRINTS" id="PR00376">
    <property type="entry name" value="IL1BCENZYME"/>
</dbReference>
<evidence type="ECO:0000313" key="6">
    <source>
        <dbReference type="Proteomes" id="UP000288216"/>
    </source>
</evidence>
<dbReference type="Proteomes" id="UP000288216">
    <property type="component" value="Unassembled WGS sequence"/>
</dbReference>
<dbReference type="GO" id="GO:0006508">
    <property type="term" value="P:proteolysis"/>
    <property type="evidence" value="ECO:0007669"/>
    <property type="project" value="InterPro"/>
</dbReference>
<sequence>MDTKKLHKVLFNLGFEVAFKIDYTAEEILQEYRKESCQTHGSCFISIISSHGEEGVIYGSDSCPVKLGDIYSMFTPKSCPSLAGKPKIFFIQACRGAELDDGAFVETDRGTETPSGHPPQNPFSHYEAVPEDTAVHFSTSSDHAAFLSPGGSVFLQSLCRVLDGNGRHLEILRIMTRVNGLVAWNFESRGQRLGGKKQMPCFITKLLREAFPFSDGSI</sequence>
<dbReference type="GO" id="GO:0004197">
    <property type="term" value="F:cysteine-type endopeptidase activity"/>
    <property type="evidence" value="ECO:0007669"/>
    <property type="project" value="InterPro"/>
</dbReference>
<gene>
    <name evidence="5" type="ORF">scyTo_0013318</name>
</gene>